<proteinExistence type="predicted"/>
<organism evidence="1 2">
    <name type="scientific">Terrimonas ginsenosidimutans</name>
    <dbReference type="NCBI Taxonomy" id="2908004"/>
    <lineage>
        <taxon>Bacteria</taxon>
        <taxon>Pseudomonadati</taxon>
        <taxon>Bacteroidota</taxon>
        <taxon>Chitinophagia</taxon>
        <taxon>Chitinophagales</taxon>
        <taxon>Chitinophagaceae</taxon>
        <taxon>Terrimonas</taxon>
    </lineage>
</organism>
<dbReference type="Proteomes" id="UP001165367">
    <property type="component" value="Unassembled WGS sequence"/>
</dbReference>
<gene>
    <name evidence="1" type="ORF">LZZ85_01525</name>
</gene>
<evidence type="ECO:0000313" key="1">
    <source>
        <dbReference type="EMBL" id="MCG2612931.1"/>
    </source>
</evidence>
<dbReference type="RefSeq" id="WP_237868157.1">
    <property type="nucleotide sequence ID" value="NZ_JAKLTR010000001.1"/>
</dbReference>
<evidence type="ECO:0000313" key="2">
    <source>
        <dbReference type="Proteomes" id="UP001165367"/>
    </source>
</evidence>
<dbReference type="EMBL" id="JAKLTR010000001">
    <property type="protein sequence ID" value="MCG2612931.1"/>
    <property type="molecule type" value="Genomic_DNA"/>
</dbReference>
<protein>
    <submittedName>
        <fullName evidence="1">Uncharacterized protein</fullName>
    </submittedName>
</protein>
<sequence length="72" mass="8175">MRDIALMQYSSRSYTFGNIAVSLRDEIALTYKLNKRRSIAKCAMFIVTHPVFCCGQGIPSTPTIRITDRFQA</sequence>
<reference evidence="1" key="1">
    <citation type="submission" date="2022-01" db="EMBL/GenBank/DDBJ databases">
        <authorList>
            <person name="Jo J.-H."/>
            <person name="Im W.-T."/>
        </authorList>
    </citation>
    <scope>NUCLEOTIDE SEQUENCE</scope>
    <source>
        <strain evidence="1">NA20</strain>
    </source>
</reference>
<comment type="caution">
    <text evidence="1">The sequence shown here is derived from an EMBL/GenBank/DDBJ whole genome shotgun (WGS) entry which is preliminary data.</text>
</comment>
<accession>A0ABS9KKT1</accession>
<keyword evidence="2" id="KW-1185">Reference proteome</keyword>
<name>A0ABS9KKT1_9BACT</name>